<proteinExistence type="predicted"/>
<dbReference type="Proteomes" id="UP001501588">
    <property type="component" value="Unassembled WGS sequence"/>
</dbReference>
<sequence length="157" mass="16646">MTADEFMAWAIESLDGGVRCELVGGEIVGMAPERLAHARAKAQAHRSLADAIKREGLPCEAVPDGVAGQVSADTVYEPDALASSTRAHDAGAKLADYFRMPSVRHYLLADTKTRTVIHHGRADDGSIATRIARDGAVRLDPPGIALDVAELFLDAEG</sequence>
<dbReference type="InterPro" id="IPR011335">
    <property type="entry name" value="Restrct_endonuc-II-like"/>
</dbReference>
<protein>
    <recommendedName>
        <fullName evidence="3">Restriction endonuclease domain-containing protein</fullName>
    </recommendedName>
</protein>
<dbReference type="SUPFAM" id="SSF52980">
    <property type="entry name" value="Restriction endonuclease-like"/>
    <property type="match status" value="1"/>
</dbReference>
<dbReference type="InterPro" id="IPR012296">
    <property type="entry name" value="Nuclease_put_TT1808"/>
</dbReference>
<dbReference type="Gene3D" id="3.90.1570.10">
    <property type="entry name" value="tt1808, chain A"/>
    <property type="match status" value="2"/>
</dbReference>
<gene>
    <name evidence="1" type="ORF">GCM10009416_21820</name>
</gene>
<name>A0ABP3Q931_9PROT</name>
<evidence type="ECO:0008006" key="3">
    <source>
        <dbReference type="Google" id="ProtNLM"/>
    </source>
</evidence>
<reference evidence="2" key="1">
    <citation type="journal article" date="2019" name="Int. J. Syst. Evol. Microbiol.">
        <title>The Global Catalogue of Microorganisms (GCM) 10K type strain sequencing project: providing services to taxonomists for standard genome sequencing and annotation.</title>
        <authorList>
            <consortium name="The Broad Institute Genomics Platform"/>
            <consortium name="The Broad Institute Genome Sequencing Center for Infectious Disease"/>
            <person name="Wu L."/>
            <person name="Ma J."/>
        </authorList>
    </citation>
    <scope>NUCLEOTIDE SEQUENCE [LARGE SCALE GENOMIC DNA]</scope>
    <source>
        <strain evidence="2">JCM 9933</strain>
    </source>
</reference>
<comment type="caution">
    <text evidence="1">The sequence shown here is derived from an EMBL/GenBank/DDBJ whole genome shotgun (WGS) entry which is preliminary data.</text>
</comment>
<evidence type="ECO:0000313" key="2">
    <source>
        <dbReference type="Proteomes" id="UP001501588"/>
    </source>
</evidence>
<dbReference type="CDD" id="cd06260">
    <property type="entry name" value="DUF820-like"/>
    <property type="match status" value="1"/>
</dbReference>
<evidence type="ECO:0000313" key="1">
    <source>
        <dbReference type="EMBL" id="GAA0583041.1"/>
    </source>
</evidence>
<accession>A0ABP3Q931</accession>
<dbReference type="EMBL" id="BAAAFZ010000026">
    <property type="protein sequence ID" value="GAA0583041.1"/>
    <property type="molecule type" value="Genomic_DNA"/>
</dbReference>
<keyword evidence="2" id="KW-1185">Reference proteome</keyword>
<organism evidence="1 2">
    <name type="scientific">Craurococcus roseus</name>
    <dbReference type="NCBI Taxonomy" id="77585"/>
    <lineage>
        <taxon>Bacteria</taxon>
        <taxon>Pseudomonadati</taxon>
        <taxon>Pseudomonadota</taxon>
        <taxon>Alphaproteobacteria</taxon>
        <taxon>Acetobacterales</taxon>
        <taxon>Acetobacteraceae</taxon>
        <taxon>Craurococcus</taxon>
    </lineage>
</organism>
<dbReference type="RefSeq" id="WP_343895319.1">
    <property type="nucleotide sequence ID" value="NZ_BAAAFZ010000026.1"/>
</dbReference>
<dbReference type="InterPro" id="IPR008538">
    <property type="entry name" value="Uma2"/>
</dbReference>